<gene>
    <name evidence="2" type="ORF">BS50DRAFT_567360</name>
</gene>
<dbReference type="Proteomes" id="UP000240883">
    <property type="component" value="Unassembled WGS sequence"/>
</dbReference>
<name>A0A2T2PAF4_CORCC</name>
<organism evidence="2 3">
    <name type="scientific">Corynespora cassiicola Philippines</name>
    <dbReference type="NCBI Taxonomy" id="1448308"/>
    <lineage>
        <taxon>Eukaryota</taxon>
        <taxon>Fungi</taxon>
        <taxon>Dikarya</taxon>
        <taxon>Ascomycota</taxon>
        <taxon>Pezizomycotina</taxon>
        <taxon>Dothideomycetes</taxon>
        <taxon>Pleosporomycetidae</taxon>
        <taxon>Pleosporales</taxon>
        <taxon>Corynesporascaceae</taxon>
        <taxon>Corynespora</taxon>
    </lineage>
</organism>
<feature type="domain" description="LYC1 C-terminal" evidence="1">
    <location>
        <begin position="172"/>
        <end position="380"/>
    </location>
</feature>
<evidence type="ECO:0000313" key="3">
    <source>
        <dbReference type="Proteomes" id="UP000240883"/>
    </source>
</evidence>
<dbReference type="OrthoDB" id="2020070at2759"/>
<reference evidence="2 3" key="1">
    <citation type="journal article" date="2018" name="Front. Microbiol.">
        <title>Genome-Wide Analysis of Corynespora cassiicola Leaf Fall Disease Putative Effectors.</title>
        <authorList>
            <person name="Lopez D."/>
            <person name="Ribeiro S."/>
            <person name="Label P."/>
            <person name="Fumanal B."/>
            <person name="Venisse J.S."/>
            <person name="Kohler A."/>
            <person name="de Oliveira R.R."/>
            <person name="Labutti K."/>
            <person name="Lipzen A."/>
            <person name="Lail K."/>
            <person name="Bauer D."/>
            <person name="Ohm R.A."/>
            <person name="Barry K.W."/>
            <person name="Spatafora J."/>
            <person name="Grigoriev I.V."/>
            <person name="Martin F.M."/>
            <person name="Pujade-Renaud V."/>
        </authorList>
    </citation>
    <scope>NUCLEOTIDE SEQUENCE [LARGE SCALE GENOMIC DNA]</scope>
    <source>
        <strain evidence="2 3">Philippines</strain>
    </source>
</reference>
<accession>A0A2T2PAF4</accession>
<dbReference type="InterPro" id="IPR016181">
    <property type="entry name" value="Acyl_CoA_acyltransferase"/>
</dbReference>
<dbReference type="EMBL" id="KZ678128">
    <property type="protein sequence ID" value="PSN74536.1"/>
    <property type="molecule type" value="Genomic_DNA"/>
</dbReference>
<dbReference type="Gene3D" id="3.40.630.30">
    <property type="match status" value="1"/>
</dbReference>
<proteinExistence type="predicted"/>
<dbReference type="STRING" id="1448308.A0A2T2PAF4"/>
<dbReference type="AlphaFoldDB" id="A0A2T2PAF4"/>
<dbReference type="InterPro" id="IPR053013">
    <property type="entry name" value="LAT"/>
</dbReference>
<protein>
    <recommendedName>
        <fullName evidence="1">LYC1 C-terminal domain-containing protein</fullName>
    </recommendedName>
</protein>
<dbReference type="PANTHER" id="PTHR34815">
    <property type="entry name" value="LYSINE ACETYLTRANSFERASE"/>
    <property type="match status" value="1"/>
</dbReference>
<keyword evidence="3" id="KW-1185">Reference proteome</keyword>
<dbReference type="Pfam" id="PF22998">
    <property type="entry name" value="GNAT_LYC1-like"/>
    <property type="match status" value="1"/>
</dbReference>
<dbReference type="SUPFAM" id="SSF55729">
    <property type="entry name" value="Acyl-CoA N-acyltransferases (Nat)"/>
    <property type="match status" value="1"/>
</dbReference>
<evidence type="ECO:0000313" key="2">
    <source>
        <dbReference type="EMBL" id="PSN74536.1"/>
    </source>
</evidence>
<evidence type="ECO:0000259" key="1">
    <source>
        <dbReference type="Pfam" id="PF22998"/>
    </source>
</evidence>
<sequence>MAADYTRLPSSDLSDLVLSHPTANECIAISTSTSASWSDALPLPVFLEEALHMAEAPLARNGGMTTWILVDKNLPPDHRPILASCETFRKRCIKSATKGEPEEAIVHGIASVFCRPECRGRGYPKRLLMELKEVLKTWQAGGVKVLGSILYSDIGRKYYADMGWHPHPRNTHAELPATSAAWPPAVKKITKEDLDGLCEIDEKLSRTKIASEGDGKSRMVIIADAKHMGWHHAKEEFACGYLFGRTPEIKGAIIGSPGKRVWAVWTRRYYRHPDILRSCSTGSNMLYLLRLVVENDGLIPKTDEQKSYLEALLQAAQSEALAWKLDGVNIWNPAPWVQSTMTEVGLRYETVERQEEAVASAMWYHDRDLQWIENEYYAWC</sequence>
<dbReference type="PANTHER" id="PTHR34815:SF2">
    <property type="entry name" value="N-ACETYLTRANSFERASE DOMAIN-CONTAINING PROTEIN"/>
    <property type="match status" value="1"/>
</dbReference>
<dbReference type="InterPro" id="IPR055100">
    <property type="entry name" value="GNAT_LYC1-like"/>
</dbReference>